<dbReference type="Proteomes" id="UP000228964">
    <property type="component" value="Unassembled WGS sequence"/>
</dbReference>
<reference evidence="2" key="1">
    <citation type="submission" date="2017-09" db="EMBL/GenBank/DDBJ databases">
        <title>Depth-based differentiation of microbial function through sediment-hosted aquifers and enrichment of novel symbionts in the deep terrestrial subsurface.</title>
        <authorList>
            <person name="Probst A.J."/>
            <person name="Ladd B."/>
            <person name="Jarett J.K."/>
            <person name="Geller-Mcgrath D.E."/>
            <person name="Sieber C.M.K."/>
            <person name="Emerson J.B."/>
            <person name="Anantharaman K."/>
            <person name="Thomas B.C."/>
            <person name="Malmstrom R."/>
            <person name="Stieglmeier M."/>
            <person name="Klingl A."/>
            <person name="Woyke T."/>
            <person name="Ryan C.M."/>
            <person name="Banfield J.F."/>
        </authorList>
    </citation>
    <scope>NUCLEOTIDE SEQUENCE [LARGE SCALE GENOMIC DNA]</scope>
</reference>
<dbReference type="SUPFAM" id="SSF143011">
    <property type="entry name" value="RelE-like"/>
    <property type="match status" value="1"/>
</dbReference>
<dbReference type="InterPro" id="IPR035093">
    <property type="entry name" value="RelE/ParE_toxin_dom_sf"/>
</dbReference>
<sequence>MAIQKFKGENININIKKLSGAWEGFYRIRSGRTRIIVGFQFKSNQAYIEKIDWRGKAYK</sequence>
<name>A0A2M6WS11_9BACT</name>
<gene>
    <name evidence="1" type="ORF">COT96_00425</name>
</gene>
<evidence type="ECO:0008006" key="3">
    <source>
        <dbReference type="Google" id="ProtNLM"/>
    </source>
</evidence>
<protein>
    <recommendedName>
        <fullName evidence="3">Type II toxin-antitoxin system RelE/ParE family toxin</fullName>
    </recommendedName>
</protein>
<dbReference type="EMBL" id="PFAO01000009">
    <property type="protein sequence ID" value="PIT95580.1"/>
    <property type="molecule type" value="Genomic_DNA"/>
</dbReference>
<dbReference type="AlphaFoldDB" id="A0A2M6WS11"/>
<proteinExistence type="predicted"/>
<dbReference type="Gene3D" id="3.30.2310.20">
    <property type="entry name" value="RelE-like"/>
    <property type="match status" value="1"/>
</dbReference>
<evidence type="ECO:0000313" key="1">
    <source>
        <dbReference type="EMBL" id="PIT95580.1"/>
    </source>
</evidence>
<organism evidence="1 2">
    <name type="scientific">Candidatus Falkowbacteria bacterium CG10_big_fil_rev_8_21_14_0_10_38_22</name>
    <dbReference type="NCBI Taxonomy" id="1974564"/>
    <lineage>
        <taxon>Bacteria</taxon>
        <taxon>Candidatus Falkowiibacteriota</taxon>
    </lineage>
</organism>
<accession>A0A2M6WS11</accession>
<comment type="caution">
    <text evidence="1">The sequence shown here is derived from an EMBL/GenBank/DDBJ whole genome shotgun (WGS) entry which is preliminary data.</text>
</comment>
<evidence type="ECO:0000313" key="2">
    <source>
        <dbReference type="Proteomes" id="UP000228964"/>
    </source>
</evidence>